<dbReference type="InterPro" id="IPR003850">
    <property type="entry name" value="PurS"/>
</dbReference>
<comment type="function">
    <text evidence="6">Part of the phosphoribosylformylglycinamidine synthase complex involved in the purines biosynthetic pathway. Catalyzes the ATP-dependent conversion of formylglycinamide ribonucleotide (FGAR) and glutamine to yield formylglycinamidine ribonucleotide (FGAM) and glutamate. The FGAM synthase complex is composed of three subunits. PurQ produces an ammonia molecule by converting glutamine to glutamate. PurL transfers the ammonia molecule to FGAR to form FGAM in an ATP-dependent manner. PurS interacts with PurQ and PurL and is thought to assist in the transfer of the ammonia molecule from PurQ to PurL.</text>
</comment>
<dbReference type="RefSeq" id="WP_171224403.1">
    <property type="nucleotide sequence ID" value="NZ_CP053085.1"/>
</dbReference>
<reference evidence="7 8" key="1">
    <citation type="submission" date="2020-05" db="EMBL/GenBank/DDBJ databases">
        <title>Complete genome sequence of Gemmatimonas greenlandica TET16.</title>
        <authorList>
            <person name="Zeng Y."/>
        </authorList>
    </citation>
    <scope>NUCLEOTIDE SEQUENCE [LARGE SCALE GENOMIC DNA]</scope>
    <source>
        <strain evidence="7 8">TET16</strain>
    </source>
</reference>
<gene>
    <name evidence="6 7" type="primary">purS</name>
    <name evidence="7" type="ORF">HKW67_05340</name>
</gene>
<comment type="similarity">
    <text evidence="6">Belongs to the PurS family.</text>
</comment>
<accession>A0A6M4ILP4</accession>
<keyword evidence="3 6" id="KW-0547">Nucleotide-binding</keyword>
<dbReference type="Gene3D" id="3.30.1280.10">
    <property type="entry name" value="Phosphoribosylformylglycinamidine synthase subunit PurS"/>
    <property type="match status" value="1"/>
</dbReference>
<dbReference type="PANTHER" id="PTHR34696:SF1">
    <property type="entry name" value="PHOSPHORIBOSYLFORMYLGLYCINAMIDINE SYNTHASE SUBUNIT PURS"/>
    <property type="match status" value="1"/>
</dbReference>
<dbReference type="PANTHER" id="PTHR34696">
    <property type="entry name" value="PHOSPHORIBOSYLFORMYLGLYCINAMIDINE SYNTHASE SUBUNIT PURS"/>
    <property type="match status" value="1"/>
</dbReference>
<protein>
    <recommendedName>
        <fullName evidence="6">Phosphoribosylformylglycinamidine synthase subunit PurS</fullName>
        <shortName evidence="6">FGAM synthase</shortName>
        <ecNumber evidence="6">6.3.5.3</ecNumber>
    </recommendedName>
    <alternativeName>
        <fullName evidence="6">Formylglycinamide ribonucleotide amidotransferase subunit III</fullName>
        <shortName evidence="6">FGAR amidotransferase III</shortName>
        <shortName evidence="6">FGAR-AT III</shortName>
    </alternativeName>
    <alternativeName>
        <fullName evidence="6">Phosphoribosylformylglycinamidine synthase subunit III</fullName>
    </alternativeName>
</protein>
<comment type="pathway">
    <text evidence="6">Purine metabolism; IMP biosynthesis via de novo pathway; 5-amino-1-(5-phospho-D-ribosyl)imidazole from N(2)-formyl-N(1)-(5-phospho-D-ribosyl)glycinamide: step 1/2.</text>
</comment>
<dbReference type="EMBL" id="CP053085">
    <property type="protein sequence ID" value="QJR34975.1"/>
    <property type="molecule type" value="Genomic_DNA"/>
</dbReference>
<evidence type="ECO:0000313" key="7">
    <source>
        <dbReference type="EMBL" id="QJR34975.1"/>
    </source>
</evidence>
<dbReference type="NCBIfam" id="NF004630">
    <property type="entry name" value="PRK05974.1"/>
    <property type="match status" value="1"/>
</dbReference>
<keyword evidence="4 6" id="KW-0658">Purine biosynthesis</keyword>
<evidence type="ECO:0000313" key="8">
    <source>
        <dbReference type="Proteomes" id="UP000500938"/>
    </source>
</evidence>
<sequence length="85" mass="9194">MTRFRCAIHIVPRRGILDPQGKAVADALHSLGFADLSDVRVGRHVIVETEAATADAARARITAMCEKLLANPVTEDFEIASVEHA</sequence>
<dbReference type="GO" id="GO:0005524">
    <property type="term" value="F:ATP binding"/>
    <property type="evidence" value="ECO:0007669"/>
    <property type="project" value="UniProtKB-UniRule"/>
</dbReference>
<dbReference type="EC" id="6.3.5.3" evidence="6"/>
<evidence type="ECO:0000256" key="5">
    <source>
        <dbReference type="ARBA" id="ARBA00022840"/>
    </source>
</evidence>
<dbReference type="AlphaFoldDB" id="A0A6M4ILP4"/>
<dbReference type="KEGG" id="ggr:HKW67_05340"/>
<evidence type="ECO:0000256" key="6">
    <source>
        <dbReference type="HAMAP-Rule" id="MF_01926"/>
    </source>
</evidence>
<keyword evidence="1 6" id="KW-0963">Cytoplasm</keyword>
<comment type="subunit">
    <text evidence="6">Part of the FGAM synthase complex composed of 1 PurL, 1 PurQ and 2 PurS subunits.</text>
</comment>
<comment type="subcellular location">
    <subcellularLocation>
        <location evidence="6">Cytoplasm</location>
    </subcellularLocation>
</comment>
<evidence type="ECO:0000256" key="2">
    <source>
        <dbReference type="ARBA" id="ARBA00022598"/>
    </source>
</evidence>
<dbReference type="GO" id="GO:0006189">
    <property type="term" value="P:'de novo' IMP biosynthetic process"/>
    <property type="evidence" value="ECO:0007669"/>
    <property type="project" value="UniProtKB-UniRule"/>
</dbReference>
<keyword evidence="2 6" id="KW-0436">Ligase</keyword>
<dbReference type="Pfam" id="PF02700">
    <property type="entry name" value="PurS"/>
    <property type="match status" value="1"/>
</dbReference>
<dbReference type="GO" id="GO:0005737">
    <property type="term" value="C:cytoplasm"/>
    <property type="evidence" value="ECO:0007669"/>
    <property type="project" value="UniProtKB-SubCell"/>
</dbReference>
<dbReference type="HAMAP" id="MF_01926">
    <property type="entry name" value="PurS"/>
    <property type="match status" value="1"/>
</dbReference>
<dbReference type="NCBIfam" id="TIGR00302">
    <property type="entry name" value="phosphoribosylformylglycinamidine synthase subunit PurS"/>
    <property type="match status" value="1"/>
</dbReference>
<keyword evidence="5 6" id="KW-0067">ATP-binding</keyword>
<dbReference type="Proteomes" id="UP000500938">
    <property type="component" value="Chromosome"/>
</dbReference>
<name>A0A6M4ILP4_9BACT</name>
<organism evidence="7 8">
    <name type="scientific">Gemmatimonas groenlandica</name>
    <dbReference type="NCBI Taxonomy" id="2732249"/>
    <lineage>
        <taxon>Bacteria</taxon>
        <taxon>Pseudomonadati</taxon>
        <taxon>Gemmatimonadota</taxon>
        <taxon>Gemmatimonadia</taxon>
        <taxon>Gemmatimonadales</taxon>
        <taxon>Gemmatimonadaceae</taxon>
        <taxon>Gemmatimonas</taxon>
    </lineage>
</organism>
<dbReference type="InterPro" id="IPR036604">
    <property type="entry name" value="PurS-like_sf"/>
</dbReference>
<keyword evidence="8" id="KW-1185">Reference proteome</keyword>
<comment type="catalytic activity">
    <reaction evidence="6">
        <text>N(2)-formyl-N(1)-(5-phospho-beta-D-ribosyl)glycinamide + L-glutamine + ATP + H2O = 2-formamido-N(1)-(5-O-phospho-beta-D-ribosyl)acetamidine + L-glutamate + ADP + phosphate + H(+)</text>
        <dbReference type="Rhea" id="RHEA:17129"/>
        <dbReference type="ChEBI" id="CHEBI:15377"/>
        <dbReference type="ChEBI" id="CHEBI:15378"/>
        <dbReference type="ChEBI" id="CHEBI:29985"/>
        <dbReference type="ChEBI" id="CHEBI:30616"/>
        <dbReference type="ChEBI" id="CHEBI:43474"/>
        <dbReference type="ChEBI" id="CHEBI:58359"/>
        <dbReference type="ChEBI" id="CHEBI:147286"/>
        <dbReference type="ChEBI" id="CHEBI:147287"/>
        <dbReference type="ChEBI" id="CHEBI:456216"/>
        <dbReference type="EC" id="6.3.5.3"/>
    </reaction>
</comment>
<dbReference type="GO" id="GO:0004642">
    <property type="term" value="F:phosphoribosylformylglycinamidine synthase activity"/>
    <property type="evidence" value="ECO:0007669"/>
    <property type="project" value="UniProtKB-UniRule"/>
</dbReference>
<evidence type="ECO:0000256" key="3">
    <source>
        <dbReference type="ARBA" id="ARBA00022741"/>
    </source>
</evidence>
<proteinExistence type="inferred from homology"/>
<dbReference type="SUPFAM" id="SSF82697">
    <property type="entry name" value="PurS-like"/>
    <property type="match status" value="1"/>
</dbReference>
<evidence type="ECO:0000256" key="1">
    <source>
        <dbReference type="ARBA" id="ARBA00022490"/>
    </source>
</evidence>
<dbReference type="UniPathway" id="UPA00074">
    <property type="reaction ID" value="UER00128"/>
</dbReference>
<evidence type="ECO:0000256" key="4">
    <source>
        <dbReference type="ARBA" id="ARBA00022755"/>
    </source>
</evidence>